<sequence length="345" mass="38772">MWPVFDPTASPHPLSLQVRRPWRNHALVSVEERALEALLPEYARQASRRPYDADSLIDQFVLDSPELWPMTKTNPLVEEELRNVFYSILQAMTRSCHGEVDRLVATHLMERLDNSLASDVGKARHIAEPFCHTEAQHLFRALAEASNRTGSRRIGELLASFFLTRAATYITSTESSLYLGQWLFAIVRANMSEQHRHECFRLAMRKRPDLAIKLAGRGWKANKVIEHLDRAGVHTGTRGGDLLALNLLPGLSIRNGRTCLRDSGLRSPLDGLGKLDGGDDGFWLERLVLAQEDAAKQGRRMLQLTMGRRYADRFDPPDALNLMGGLGGLSFGRDGRLHCAEESEI</sequence>
<keyword evidence="2" id="KW-1185">Reference proteome</keyword>
<dbReference type="EMBL" id="CAVMBE010000018">
    <property type="protein sequence ID" value="CAK3977180.1"/>
    <property type="molecule type" value="Genomic_DNA"/>
</dbReference>
<protein>
    <submittedName>
        <fullName evidence="1">Uncharacterized protein</fullName>
    </submittedName>
</protein>
<comment type="caution">
    <text evidence="1">The sequence shown here is derived from an EMBL/GenBank/DDBJ whole genome shotgun (WGS) entry which is preliminary data.</text>
</comment>
<gene>
    <name evidence="1" type="ORF">LECACI_7A003700</name>
</gene>
<reference evidence="1" key="1">
    <citation type="submission" date="2023-11" db="EMBL/GenBank/DDBJ databases">
        <authorList>
            <person name="Alioto T."/>
            <person name="Alioto T."/>
            <person name="Gomez Garrido J."/>
        </authorList>
    </citation>
    <scope>NUCLEOTIDE SEQUENCE</scope>
</reference>
<accession>A0AAI8YXB6</accession>
<evidence type="ECO:0000313" key="2">
    <source>
        <dbReference type="Proteomes" id="UP001296104"/>
    </source>
</evidence>
<dbReference type="Proteomes" id="UP001296104">
    <property type="component" value="Unassembled WGS sequence"/>
</dbReference>
<proteinExistence type="predicted"/>
<dbReference type="AlphaFoldDB" id="A0AAI8YXB6"/>
<name>A0AAI8YXB6_9PEZI</name>
<organism evidence="1 2">
    <name type="scientific">Lecanosticta acicola</name>
    <dbReference type="NCBI Taxonomy" id="111012"/>
    <lineage>
        <taxon>Eukaryota</taxon>
        <taxon>Fungi</taxon>
        <taxon>Dikarya</taxon>
        <taxon>Ascomycota</taxon>
        <taxon>Pezizomycotina</taxon>
        <taxon>Dothideomycetes</taxon>
        <taxon>Dothideomycetidae</taxon>
        <taxon>Mycosphaerellales</taxon>
        <taxon>Mycosphaerellaceae</taxon>
        <taxon>Lecanosticta</taxon>
    </lineage>
</organism>
<evidence type="ECO:0000313" key="1">
    <source>
        <dbReference type="EMBL" id="CAK3977180.1"/>
    </source>
</evidence>